<dbReference type="PANTHER" id="PTHR12873:SF0">
    <property type="entry name" value="TWINKLE MTDNA HELICASE"/>
    <property type="match status" value="1"/>
</dbReference>
<evidence type="ECO:0000313" key="18">
    <source>
        <dbReference type="EMBL" id="CAD7634203.1"/>
    </source>
</evidence>
<dbReference type="PANTHER" id="PTHR12873">
    <property type="entry name" value="T7-LIKE MITOCHONDRIAL DNA HELICASE"/>
    <property type="match status" value="1"/>
</dbReference>
<dbReference type="GO" id="GO:0005524">
    <property type="term" value="F:ATP binding"/>
    <property type="evidence" value="ECO:0007669"/>
    <property type="project" value="UniProtKB-KW"/>
</dbReference>
<dbReference type="Pfam" id="PF13481">
    <property type="entry name" value="AAA_25"/>
    <property type="match status" value="1"/>
</dbReference>
<dbReference type="InterPro" id="IPR027417">
    <property type="entry name" value="P-loop_NTPase"/>
</dbReference>
<reference evidence="18" key="1">
    <citation type="submission" date="2020-11" db="EMBL/GenBank/DDBJ databases">
        <authorList>
            <person name="Tran Van P."/>
        </authorList>
    </citation>
    <scope>NUCLEOTIDE SEQUENCE</scope>
</reference>
<evidence type="ECO:0000256" key="7">
    <source>
        <dbReference type="ARBA" id="ARBA00022840"/>
    </source>
</evidence>
<dbReference type="GO" id="GO:0008289">
    <property type="term" value="F:lipid binding"/>
    <property type="evidence" value="ECO:0007669"/>
    <property type="project" value="UniProtKB-KW"/>
</dbReference>
<evidence type="ECO:0000256" key="10">
    <source>
        <dbReference type="ARBA" id="ARBA00023128"/>
    </source>
</evidence>
<dbReference type="EC" id="5.6.2.3" evidence="14"/>
<dbReference type="EMBL" id="OC868754">
    <property type="protein sequence ID" value="CAD7634203.1"/>
    <property type="molecule type" value="Genomic_DNA"/>
</dbReference>
<keyword evidence="7" id="KW-0067">ATP-binding</keyword>
<keyword evidence="4" id="KW-0999">Mitochondrion inner membrane</keyword>
<dbReference type="GO" id="GO:0006264">
    <property type="term" value="P:mitochondrial DNA replication"/>
    <property type="evidence" value="ECO:0007669"/>
    <property type="project" value="TreeGrafter"/>
</dbReference>
<keyword evidence="3" id="KW-0547">Nucleotide-binding</keyword>
<keyword evidence="13" id="KW-1135">Mitochondrion nucleoid</keyword>
<evidence type="ECO:0000256" key="5">
    <source>
        <dbReference type="ARBA" id="ARBA00022801"/>
    </source>
</evidence>
<evidence type="ECO:0000259" key="17">
    <source>
        <dbReference type="PROSITE" id="PS51199"/>
    </source>
</evidence>
<accession>A0A7R9L3L9</accession>
<dbReference type="EMBL" id="CAJPIZ010014179">
    <property type="protein sequence ID" value="CAG2114633.1"/>
    <property type="molecule type" value="Genomic_DNA"/>
</dbReference>
<evidence type="ECO:0000256" key="11">
    <source>
        <dbReference type="ARBA" id="ARBA00023136"/>
    </source>
</evidence>
<dbReference type="GO" id="GO:0042645">
    <property type="term" value="C:mitochondrial nucleoid"/>
    <property type="evidence" value="ECO:0007669"/>
    <property type="project" value="UniProtKB-SubCell"/>
</dbReference>
<dbReference type="GO" id="GO:0043139">
    <property type="term" value="F:5'-3' DNA helicase activity"/>
    <property type="evidence" value="ECO:0007669"/>
    <property type="project" value="UniProtKB-EC"/>
</dbReference>
<evidence type="ECO:0000256" key="13">
    <source>
        <dbReference type="ARBA" id="ARBA00023271"/>
    </source>
</evidence>
<keyword evidence="5" id="KW-0378">Hydrolase</keyword>
<evidence type="ECO:0000256" key="12">
    <source>
        <dbReference type="ARBA" id="ARBA00023235"/>
    </source>
</evidence>
<dbReference type="CDD" id="cd01122">
    <property type="entry name" value="Twinkle_C"/>
    <property type="match status" value="1"/>
</dbReference>
<dbReference type="InterPro" id="IPR007694">
    <property type="entry name" value="DNA_helicase_DnaB-like_C"/>
</dbReference>
<dbReference type="AlphaFoldDB" id="A0A7R9L3L9"/>
<comment type="catalytic activity">
    <reaction evidence="15">
        <text>ATP + H2O = ADP + phosphate + H(+)</text>
        <dbReference type="Rhea" id="RHEA:13065"/>
        <dbReference type="ChEBI" id="CHEBI:15377"/>
        <dbReference type="ChEBI" id="CHEBI:15378"/>
        <dbReference type="ChEBI" id="CHEBI:30616"/>
        <dbReference type="ChEBI" id="CHEBI:43474"/>
        <dbReference type="ChEBI" id="CHEBI:456216"/>
        <dbReference type="EC" id="5.6.2.3"/>
    </reaction>
</comment>
<evidence type="ECO:0000256" key="2">
    <source>
        <dbReference type="ARBA" id="ARBA00004637"/>
    </source>
</evidence>
<dbReference type="SUPFAM" id="SSF52540">
    <property type="entry name" value="P-loop containing nucleoside triphosphate hydrolases"/>
    <property type="match status" value="1"/>
</dbReference>
<keyword evidence="11" id="KW-0472">Membrane</keyword>
<name>A0A7R9L3L9_9ACAR</name>
<evidence type="ECO:0000256" key="15">
    <source>
        <dbReference type="ARBA" id="ARBA00048954"/>
    </source>
</evidence>
<sequence>MRSLNTSKDGRNGVNKSGKTCETPVITKFSDTLRNVTKTVTKYPAKSCHSAITTFQTLREEILNEMKDPLYAGVQWKRFPELNDHLKGHRSGELSIFTGPTGSGKTTFMSEYSLDLCSQGVSTLWGSFEVKNVRLAKMMITQMAGKCVAKNLHEFDVWADRMETLPLYFMTFHGQESIDKVLSAMSYSVEAYGVRHVIIDNIQFMLGMSPNQKFDRYWQQDLVIDQFRKFATRNDCHITLVMHPRKEEDMNELNNNSIFGGAKATQEADNVLILQNKWLSIYKCNKYIQITKNRFDGDIGKVPLWFDKDSLSYSPISRRLTHSDTNSQVNQELNEFKSLENMSGNHVLSADERQLDLETIRRQIDESDDIRLQ</sequence>
<gene>
    <name evidence="18" type="ORF">OSB1V03_LOCUS14599</name>
</gene>
<organism evidence="18">
    <name type="scientific">Medioppia subpectinata</name>
    <dbReference type="NCBI Taxonomy" id="1979941"/>
    <lineage>
        <taxon>Eukaryota</taxon>
        <taxon>Metazoa</taxon>
        <taxon>Ecdysozoa</taxon>
        <taxon>Arthropoda</taxon>
        <taxon>Chelicerata</taxon>
        <taxon>Arachnida</taxon>
        <taxon>Acari</taxon>
        <taxon>Acariformes</taxon>
        <taxon>Sarcoptiformes</taxon>
        <taxon>Oribatida</taxon>
        <taxon>Brachypylina</taxon>
        <taxon>Oppioidea</taxon>
        <taxon>Oppiidae</taxon>
        <taxon>Medioppia</taxon>
    </lineage>
</organism>
<keyword evidence="19" id="KW-1185">Reference proteome</keyword>
<evidence type="ECO:0000256" key="9">
    <source>
        <dbReference type="ARBA" id="ARBA00023121"/>
    </source>
</evidence>
<dbReference type="Proteomes" id="UP000759131">
    <property type="component" value="Unassembled WGS sequence"/>
</dbReference>
<dbReference type="Gene3D" id="3.40.50.300">
    <property type="entry name" value="P-loop containing nucleotide triphosphate hydrolases"/>
    <property type="match status" value="1"/>
</dbReference>
<dbReference type="FunFam" id="3.40.50.300:FF:000845">
    <property type="entry name" value="Mitochondrial helicase twinkle"/>
    <property type="match status" value="1"/>
</dbReference>
<dbReference type="InterPro" id="IPR027032">
    <property type="entry name" value="Twinkle-like"/>
</dbReference>
<keyword evidence="6" id="KW-0347">Helicase</keyword>
<evidence type="ECO:0000256" key="4">
    <source>
        <dbReference type="ARBA" id="ARBA00022792"/>
    </source>
</evidence>
<proteinExistence type="predicted"/>
<dbReference type="GO" id="GO:0016787">
    <property type="term" value="F:hydrolase activity"/>
    <property type="evidence" value="ECO:0007669"/>
    <property type="project" value="UniProtKB-KW"/>
</dbReference>
<comment type="subcellular location">
    <subcellularLocation>
        <location evidence="2">Mitochondrion inner membrane</location>
        <topology evidence="2">Peripheral membrane protein</topology>
    </subcellularLocation>
    <subcellularLocation>
        <location evidence="1">Mitochondrion matrix</location>
        <location evidence="1">Mitochondrion nucleoid</location>
    </subcellularLocation>
</comment>
<keyword evidence="8" id="KW-0809">Transit peptide</keyword>
<dbReference type="PROSITE" id="PS51199">
    <property type="entry name" value="SF4_HELICASE"/>
    <property type="match status" value="1"/>
</dbReference>
<protein>
    <recommendedName>
        <fullName evidence="14">DNA 5'-3' helicase</fullName>
        <ecNumber evidence="14">5.6.2.3</ecNumber>
    </recommendedName>
    <alternativeName>
        <fullName evidence="16">Twinkle protein, mitochondrial</fullName>
    </alternativeName>
</protein>
<evidence type="ECO:0000256" key="1">
    <source>
        <dbReference type="ARBA" id="ARBA00004436"/>
    </source>
</evidence>
<dbReference type="GO" id="GO:0003697">
    <property type="term" value="F:single-stranded DNA binding"/>
    <property type="evidence" value="ECO:0007669"/>
    <property type="project" value="InterPro"/>
</dbReference>
<keyword evidence="9" id="KW-0446">Lipid-binding</keyword>
<evidence type="ECO:0000313" key="19">
    <source>
        <dbReference type="Proteomes" id="UP000759131"/>
    </source>
</evidence>
<evidence type="ECO:0000256" key="14">
    <source>
        <dbReference type="ARBA" id="ARBA00044969"/>
    </source>
</evidence>
<evidence type="ECO:0000256" key="3">
    <source>
        <dbReference type="ARBA" id="ARBA00022741"/>
    </source>
</evidence>
<keyword evidence="10" id="KW-0496">Mitochondrion</keyword>
<evidence type="ECO:0000256" key="8">
    <source>
        <dbReference type="ARBA" id="ARBA00022946"/>
    </source>
</evidence>
<feature type="domain" description="SF4 helicase" evidence="17">
    <location>
        <begin position="68"/>
        <end position="320"/>
    </location>
</feature>
<dbReference type="OrthoDB" id="275278at2759"/>
<keyword evidence="12" id="KW-0413">Isomerase</keyword>
<evidence type="ECO:0000256" key="16">
    <source>
        <dbReference type="ARBA" id="ARBA00075597"/>
    </source>
</evidence>
<dbReference type="GO" id="GO:0005743">
    <property type="term" value="C:mitochondrial inner membrane"/>
    <property type="evidence" value="ECO:0007669"/>
    <property type="project" value="UniProtKB-SubCell"/>
</dbReference>
<evidence type="ECO:0000256" key="6">
    <source>
        <dbReference type="ARBA" id="ARBA00022806"/>
    </source>
</evidence>